<keyword evidence="2" id="KW-1185">Reference proteome</keyword>
<evidence type="ECO:0000313" key="1">
    <source>
        <dbReference type="EMBL" id="XPM67072.1"/>
    </source>
</evidence>
<dbReference type="EMBL" id="CP182909">
    <property type="protein sequence ID" value="XPM67072.1"/>
    <property type="molecule type" value="Genomic_DNA"/>
</dbReference>
<organism evidence="1 2">
    <name type="scientific">Desertifilum tharense IPPAS B-1220</name>
    <dbReference type="NCBI Taxonomy" id="1781255"/>
    <lineage>
        <taxon>Bacteria</taxon>
        <taxon>Bacillati</taxon>
        <taxon>Cyanobacteriota</taxon>
        <taxon>Cyanophyceae</taxon>
        <taxon>Desertifilales</taxon>
        <taxon>Desertifilaceae</taxon>
        <taxon>Desertifilum</taxon>
    </lineage>
</organism>
<accession>A0ACD5H221</accession>
<evidence type="ECO:0000313" key="2">
    <source>
        <dbReference type="Proteomes" id="UP000095472"/>
    </source>
</evidence>
<sequence>MGNHTWSHRSDRLNPQEAGYEINQASRIITQVTGVRTLLFRPPKVA</sequence>
<dbReference type="Proteomes" id="UP000095472">
    <property type="component" value="Chromosome"/>
</dbReference>
<gene>
    <name evidence="1" type="ORF">BH720_008385</name>
</gene>
<proteinExistence type="predicted"/>
<name>A0ACD5H221_9CYAN</name>
<reference evidence="1 2" key="1">
    <citation type="journal article" date="2016" name="Genome Announc.">
        <title>Draft Genome Sequence of the Thermotolerant Cyanobacterium Desertifilum sp. IPPAS B-1220.</title>
        <authorList>
            <person name="Mironov K.S."/>
            <person name="Sinetova M.A."/>
            <person name="Bolatkhan K."/>
            <person name="Zayadan B.K."/>
            <person name="Ustinova V.V."/>
            <person name="Kupriyanova E.V."/>
            <person name="Skrypnik A.N."/>
            <person name="Gogoleva N.E."/>
            <person name="Gogolev Y.V."/>
            <person name="Los D.A."/>
        </authorList>
    </citation>
    <scope>NUCLEOTIDE SEQUENCE [LARGE SCALE GENOMIC DNA]</scope>
    <source>
        <strain evidence="1 2">IPPAS B-1220</strain>
    </source>
</reference>
<protein>
    <submittedName>
        <fullName evidence="1">Polysaccharide deacetylase family protein</fullName>
    </submittedName>
</protein>